<sequence>MSNADMAAALKRANSIWKLFVKVPPSQEAQCIKCHAILKRPTTTLVMHLQRLPDDFKAYEKERCAWQSSKCAMLTKPIVLQTLVADRFKPQLKSTMQKAQEMTKAIARFVVRGMHFYSVVEEPGFLAILNAAVPEYVVPSRTTL</sequence>
<evidence type="ECO:0000256" key="8">
    <source>
        <dbReference type="PROSITE-ProRule" id="PRU00027"/>
    </source>
</evidence>
<evidence type="ECO:0000313" key="11">
    <source>
        <dbReference type="Proteomes" id="UP000821866"/>
    </source>
</evidence>
<feature type="domain" description="BED-type" evidence="9">
    <location>
        <begin position="11"/>
        <end position="51"/>
    </location>
</feature>
<dbReference type="Proteomes" id="UP000821866">
    <property type="component" value="Chromosome 2"/>
</dbReference>
<organism evidence="10 11">
    <name type="scientific">Rhipicephalus microplus</name>
    <name type="common">Cattle tick</name>
    <name type="synonym">Boophilus microplus</name>
    <dbReference type="NCBI Taxonomy" id="6941"/>
    <lineage>
        <taxon>Eukaryota</taxon>
        <taxon>Metazoa</taxon>
        <taxon>Ecdysozoa</taxon>
        <taxon>Arthropoda</taxon>
        <taxon>Chelicerata</taxon>
        <taxon>Arachnida</taxon>
        <taxon>Acari</taxon>
        <taxon>Parasitiformes</taxon>
        <taxon>Ixodida</taxon>
        <taxon>Ixodoidea</taxon>
        <taxon>Ixodidae</taxon>
        <taxon>Rhipicephalinae</taxon>
        <taxon>Rhipicephalus</taxon>
        <taxon>Boophilus</taxon>
    </lineage>
</organism>
<evidence type="ECO:0000256" key="2">
    <source>
        <dbReference type="ARBA" id="ARBA00022723"/>
    </source>
</evidence>
<protein>
    <recommendedName>
        <fullName evidence="9">BED-type domain-containing protein</fullName>
    </recommendedName>
</protein>
<evidence type="ECO:0000313" key="10">
    <source>
        <dbReference type="EMBL" id="KAH8033449.1"/>
    </source>
</evidence>
<dbReference type="Pfam" id="PF02892">
    <property type="entry name" value="zf-BED"/>
    <property type="match status" value="1"/>
</dbReference>
<proteinExistence type="predicted"/>
<dbReference type="InterPro" id="IPR003656">
    <property type="entry name" value="Znf_BED"/>
</dbReference>
<keyword evidence="3 8" id="KW-0863">Zinc-finger</keyword>
<dbReference type="EMBL" id="JABSTU010000004">
    <property type="protein sequence ID" value="KAH8033449.1"/>
    <property type="molecule type" value="Genomic_DNA"/>
</dbReference>
<dbReference type="InterPro" id="IPR052035">
    <property type="entry name" value="ZnF_BED_domain_contain"/>
</dbReference>
<comment type="subcellular location">
    <subcellularLocation>
        <location evidence="1">Nucleus</location>
    </subcellularLocation>
</comment>
<dbReference type="PANTHER" id="PTHR46481">
    <property type="entry name" value="ZINC FINGER BED DOMAIN-CONTAINING PROTEIN 4"/>
    <property type="match status" value="1"/>
</dbReference>
<dbReference type="SUPFAM" id="SSF140996">
    <property type="entry name" value="Hermes dimerisation domain"/>
    <property type="match status" value="1"/>
</dbReference>
<dbReference type="GO" id="GO:0003677">
    <property type="term" value="F:DNA binding"/>
    <property type="evidence" value="ECO:0007669"/>
    <property type="project" value="InterPro"/>
</dbReference>
<evidence type="ECO:0000256" key="1">
    <source>
        <dbReference type="ARBA" id="ARBA00004123"/>
    </source>
</evidence>
<dbReference type="PROSITE" id="PS50808">
    <property type="entry name" value="ZF_BED"/>
    <property type="match status" value="1"/>
</dbReference>
<dbReference type="PANTHER" id="PTHR46481:SF10">
    <property type="entry name" value="ZINC FINGER BED DOMAIN-CONTAINING PROTEIN 39"/>
    <property type="match status" value="1"/>
</dbReference>
<dbReference type="GO" id="GO:0005634">
    <property type="term" value="C:nucleus"/>
    <property type="evidence" value="ECO:0007669"/>
    <property type="project" value="UniProtKB-SubCell"/>
</dbReference>
<gene>
    <name evidence="10" type="ORF">HPB51_012902</name>
</gene>
<evidence type="ECO:0000256" key="3">
    <source>
        <dbReference type="ARBA" id="ARBA00022771"/>
    </source>
</evidence>
<evidence type="ECO:0000256" key="5">
    <source>
        <dbReference type="ARBA" id="ARBA00023015"/>
    </source>
</evidence>
<keyword evidence="7" id="KW-0539">Nucleus</keyword>
<keyword evidence="11" id="KW-1185">Reference proteome</keyword>
<evidence type="ECO:0000259" key="9">
    <source>
        <dbReference type="PROSITE" id="PS50808"/>
    </source>
</evidence>
<dbReference type="AlphaFoldDB" id="A0A9J6EG76"/>
<name>A0A9J6EG76_RHIMP</name>
<keyword evidence="4" id="KW-0862">Zinc</keyword>
<keyword evidence="2" id="KW-0479">Metal-binding</keyword>
<accession>A0A9J6EG76</accession>
<evidence type="ECO:0000256" key="4">
    <source>
        <dbReference type="ARBA" id="ARBA00022833"/>
    </source>
</evidence>
<keyword evidence="5" id="KW-0805">Transcription regulation</keyword>
<evidence type="ECO:0000256" key="6">
    <source>
        <dbReference type="ARBA" id="ARBA00023163"/>
    </source>
</evidence>
<evidence type="ECO:0000256" key="7">
    <source>
        <dbReference type="ARBA" id="ARBA00023242"/>
    </source>
</evidence>
<comment type="caution">
    <text evidence="10">The sequence shown here is derived from an EMBL/GenBank/DDBJ whole genome shotgun (WGS) entry which is preliminary data.</text>
</comment>
<reference evidence="10" key="2">
    <citation type="submission" date="2021-09" db="EMBL/GenBank/DDBJ databases">
        <authorList>
            <person name="Jia N."/>
            <person name="Wang J."/>
            <person name="Shi W."/>
            <person name="Du L."/>
            <person name="Sun Y."/>
            <person name="Zhan W."/>
            <person name="Jiang J."/>
            <person name="Wang Q."/>
            <person name="Zhang B."/>
            <person name="Ji P."/>
            <person name="Sakyi L.B."/>
            <person name="Cui X."/>
            <person name="Yuan T."/>
            <person name="Jiang B."/>
            <person name="Yang W."/>
            <person name="Lam T.T.-Y."/>
            <person name="Chang Q."/>
            <person name="Ding S."/>
            <person name="Wang X."/>
            <person name="Zhu J."/>
            <person name="Ruan X."/>
            <person name="Zhao L."/>
            <person name="Wei J."/>
            <person name="Que T."/>
            <person name="Du C."/>
            <person name="Cheng J."/>
            <person name="Dai P."/>
            <person name="Han X."/>
            <person name="Huang E."/>
            <person name="Gao Y."/>
            <person name="Liu J."/>
            <person name="Shao H."/>
            <person name="Ye R."/>
            <person name="Li L."/>
            <person name="Wei W."/>
            <person name="Wang X."/>
            <person name="Wang C."/>
            <person name="Huo Q."/>
            <person name="Li W."/>
            <person name="Guo W."/>
            <person name="Chen H."/>
            <person name="Chen S."/>
            <person name="Zhou L."/>
            <person name="Zhou L."/>
            <person name="Ni X."/>
            <person name="Tian J."/>
            <person name="Zhou Y."/>
            <person name="Sheng Y."/>
            <person name="Liu T."/>
            <person name="Pan Y."/>
            <person name="Xia L."/>
            <person name="Li J."/>
            <person name="Zhao F."/>
            <person name="Cao W."/>
        </authorList>
    </citation>
    <scope>NUCLEOTIDE SEQUENCE</scope>
    <source>
        <strain evidence="10">Rmic-2018</strain>
        <tissue evidence="10">Larvae</tissue>
    </source>
</reference>
<keyword evidence="6" id="KW-0804">Transcription</keyword>
<dbReference type="GO" id="GO:0008270">
    <property type="term" value="F:zinc ion binding"/>
    <property type="evidence" value="ECO:0007669"/>
    <property type="project" value="UniProtKB-KW"/>
</dbReference>
<reference evidence="10" key="1">
    <citation type="journal article" date="2020" name="Cell">
        <title>Large-Scale Comparative Analyses of Tick Genomes Elucidate Their Genetic Diversity and Vector Capacities.</title>
        <authorList>
            <consortium name="Tick Genome and Microbiome Consortium (TIGMIC)"/>
            <person name="Jia N."/>
            <person name="Wang J."/>
            <person name="Shi W."/>
            <person name="Du L."/>
            <person name="Sun Y."/>
            <person name="Zhan W."/>
            <person name="Jiang J.F."/>
            <person name="Wang Q."/>
            <person name="Zhang B."/>
            <person name="Ji P."/>
            <person name="Bell-Sakyi L."/>
            <person name="Cui X.M."/>
            <person name="Yuan T.T."/>
            <person name="Jiang B.G."/>
            <person name="Yang W.F."/>
            <person name="Lam T.T."/>
            <person name="Chang Q.C."/>
            <person name="Ding S.J."/>
            <person name="Wang X.J."/>
            <person name="Zhu J.G."/>
            <person name="Ruan X.D."/>
            <person name="Zhao L."/>
            <person name="Wei J.T."/>
            <person name="Ye R.Z."/>
            <person name="Que T.C."/>
            <person name="Du C.H."/>
            <person name="Zhou Y.H."/>
            <person name="Cheng J.X."/>
            <person name="Dai P.F."/>
            <person name="Guo W.B."/>
            <person name="Han X.H."/>
            <person name="Huang E.J."/>
            <person name="Li L.F."/>
            <person name="Wei W."/>
            <person name="Gao Y.C."/>
            <person name="Liu J.Z."/>
            <person name="Shao H.Z."/>
            <person name="Wang X."/>
            <person name="Wang C.C."/>
            <person name="Yang T.C."/>
            <person name="Huo Q.B."/>
            <person name="Li W."/>
            <person name="Chen H.Y."/>
            <person name="Chen S.E."/>
            <person name="Zhou L.G."/>
            <person name="Ni X.B."/>
            <person name="Tian J.H."/>
            <person name="Sheng Y."/>
            <person name="Liu T."/>
            <person name="Pan Y.S."/>
            <person name="Xia L.Y."/>
            <person name="Li J."/>
            <person name="Zhao F."/>
            <person name="Cao W.C."/>
        </authorList>
    </citation>
    <scope>NUCLEOTIDE SEQUENCE</scope>
    <source>
        <strain evidence="10">Rmic-2018</strain>
    </source>
</reference>